<dbReference type="InterPro" id="IPR042099">
    <property type="entry name" value="ANL_N_sf"/>
</dbReference>
<evidence type="ECO:0000313" key="8">
    <source>
        <dbReference type="EMBL" id="EKS41609.1"/>
    </source>
</evidence>
<feature type="domain" description="AMP-binding enzyme C-terminal" evidence="7">
    <location>
        <begin position="430"/>
        <end position="505"/>
    </location>
</feature>
<dbReference type="Pfam" id="PF13193">
    <property type="entry name" value="AMP-binding_C"/>
    <property type="match status" value="1"/>
</dbReference>
<protein>
    <recommendedName>
        <fullName evidence="5">3-methylmercaptopropionyl-CoA ligase</fullName>
        <ecNumber evidence="4">6.2.1.44</ecNumber>
    </recommendedName>
</protein>
<evidence type="ECO:0000313" key="9">
    <source>
        <dbReference type="Proteomes" id="UP000001096"/>
    </source>
</evidence>
<dbReference type="InterPro" id="IPR050237">
    <property type="entry name" value="ATP-dep_AMP-bd_enzyme"/>
</dbReference>
<evidence type="ECO:0000256" key="3">
    <source>
        <dbReference type="ARBA" id="ARBA00051915"/>
    </source>
</evidence>
<proteinExistence type="inferred from homology"/>
<feature type="domain" description="AMP-dependent synthetase/ligase" evidence="6">
    <location>
        <begin position="25"/>
        <end position="380"/>
    </location>
</feature>
<dbReference type="InterPro" id="IPR000873">
    <property type="entry name" value="AMP-dep_synth/lig_dom"/>
</dbReference>
<dbReference type="EMBL" id="AGWX01000001">
    <property type="protein sequence ID" value="EKS41609.1"/>
    <property type="molecule type" value="Genomic_DNA"/>
</dbReference>
<evidence type="ECO:0000256" key="5">
    <source>
        <dbReference type="ARBA" id="ARBA00067668"/>
    </source>
</evidence>
<reference evidence="8 9" key="1">
    <citation type="submission" date="2012-04" db="EMBL/GenBank/DDBJ databases">
        <title>The Genome Sequence of Afipia broomeae ATCC 49717.</title>
        <authorList>
            <consortium name="The Broad Institute Genome Sequencing Platform"/>
            <person name="Earl A."/>
            <person name="Ward D."/>
            <person name="Feldgarden M."/>
            <person name="Gevers D."/>
            <person name="Huys G."/>
            <person name="Walker B."/>
            <person name="Young S.K."/>
            <person name="Zeng Q."/>
            <person name="Gargeya S."/>
            <person name="Fitzgerald M."/>
            <person name="Haas B."/>
            <person name="Abouelleil A."/>
            <person name="Alvarado L."/>
            <person name="Arachchi H.M."/>
            <person name="Berlin A."/>
            <person name="Chapman S.B."/>
            <person name="Goldberg J."/>
            <person name="Griggs A."/>
            <person name="Gujja S."/>
            <person name="Hansen M."/>
            <person name="Howarth C."/>
            <person name="Imamovic A."/>
            <person name="Larimer J."/>
            <person name="McCowen C."/>
            <person name="Montmayeur A."/>
            <person name="Murphy C."/>
            <person name="Neiman D."/>
            <person name="Pearson M."/>
            <person name="Priest M."/>
            <person name="Roberts A."/>
            <person name="Saif S."/>
            <person name="Shea T."/>
            <person name="Sisk P."/>
            <person name="Sykes S."/>
            <person name="Wortman J."/>
            <person name="Nusbaum C."/>
            <person name="Birren B."/>
        </authorList>
    </citation>
    <scope>NUCLEOTIDE SEQUENCE [LARGE SCALE GENOMIC DNA]</scope>
    <source>
        <strain evidence="8 9">ATCC 49717</strain>
    </source>
</reference>
<dbReference type="NCBIfam" id="NF004837">
    <property type="entry name" value="PRK06187.1"/>
    <property type="match status" value="1"/>
</dbReference>
<gene>
    <name evidence="8" type="ORF">HMPREF9695_00701</name>
</gene>
<comment type="similarity">
    <text evidence="1">Belongs to the ATP-dependent AMP-binding enzyme family.</text>
</comment>
<dbReference type="Pfam" id="PF00501">
    <property type="entry name" value="AMP-binding"/>
    <property type="match status" value="1"/>
</dbReference>
<name>K8PLF3_9BRAD</name>
<evidence type="ECO:0000256" key="4">
    <source>
        <dbReference type="ARBA" id="ARBA00066616"/>
    </source>
</evidence>
<evidence type="ECO:0000256" key="1">
    <source>
        <dbReference type="ARBA" id="ARBA00006432"/>
    </source>
</evidence>
<comment type="caution">
    <text evidence="8">The sequence shown here is derived from an EMBL/GenBank/DDBJ whole genome shotgun (WGS) entry which is preliminary data.</text>
</comment>
<dbReference type="Proteomes" id="UP000001096">
    <property type="component" value="Unassembled WGS sequence"/>
</dbReference>
<dbReference type="eggNOG" id="COG0318">
    <property type="taxonomic scope" value="Bacteria"/>
</dbReference>
<evidence type="ECO:0000256" key="2">
    <source>
        <dbReference type="ARBA" id="ARBA00022598"/>
    </source>
</evidence>
<dbReference type="PATRIC" id="fig|883078.3.peg.724"/>
<dbReference type="AlphaFoldDB" id="K8PLF3"/>
<dbReference type="SUPFAM" id="SSF56801">
    <property type="entry name" value="Acetyl-CoA synthetase-like"/>
    <property type="match status" value="1"/>
</dbReference>
<keyword evidence="2" id="KW-0436">Ligase</keyword>
<dbReference type="PANTHER" id="PTHR43767">
    <property type="entry name" value="LONG-CHAIN-FATTY-ACID--COA LIGASE"/>
    <property type="match status" value="1"/>
</dbReference>
<dbReference type="Gene3D" id="3.30.300.30">
    <property type="match status" value="1"/>
</dbReference>
<dbReference type="Gene3D" id="3.40.50.12780">
    <property type="entry name" value="N-terminal domain of ligase-like"/>
    <property type="match status" value="1"/>
</dbReference>
<dbReference type="HOGENOM" id="CLU_000022_59_0_5"/>
<dbReference type="InterPro" id="IPR025110">
    <property type="entry name" value="AMP-bd_C"/>
</dbReference>
<dbReference type="CDD" id="cd17631">
    <property type="entry name" value="FACL_FadD13-like"/>
    <property type="match status" value="1"/>
</dbReference>
<accession>K8PLF3</accession>
<dbReference type="InterPro" id="IPR045851">
    <property type="entry name" value="AMP-bd_C_sf"/>
</dbReference>
<dbReference type="EC" id="6.2.1.44" evidence="4"/>
<evidence type="ECO:0000259" key="6">
    <source>
        <dbReference type="Pfam" id="PF00501"/>
    </source>
</evidence>
<keyword evidence="9" id="KW-1185">Reference proteome</keyword>
<sequence length="524" mass="57434">MTNSIALADAVAPIETLSDIPRYYAALTPDAVALNFEGRETTYGGLDRASNQVANGLIAAGVKPARRIAILDKNSDAFFSVLLGAAKANAVLVPINARLAAPEIAFVINDAQAEVLFIGEPFLETLGKIRDQLVTIREVIVLDASYAAWRDAQNPRDPGVISQPEDVCIQMYTSGTTGHPKGVQLTHRNFSLTSPAVFDFWGHWTSSDTLLITMPLFHIAGAGTGILGLLAGMKIVVLREFVPSQVLQSIQHDRVTASFFVPAMILALLSEKNIDQINTSSLKRVIYGASPIPIDLLKSALRVFRQTAFVQVYGLTETTGVLTALLPEDHSRIDSEVMKSCGRAIDGVELRIVDALGAPLPPREVGEVVCRTAKNMVGYWNRHDDTAKTLKGEWLHTGDAGYLDENGYLYIHDRIKDMIVSGGENIYPAEIESVLFSHPDVADIAVIGVPDERWGEAVKALVVPMQNAVADADSILRYARERLAGYKIPKSIEFLSEMPRNPSGKILKRKLRERYWQGHDRRVN</sequence>
<dbReference type="FunFam" id="3.30.300.30:FF:000008">
    <property type="entry name" value="2,3-dihydroxybenzoate-AMP ligase"/>
    <property type="match status" value="1"/>
</dbReference>
<comment type="catalytic activity">
    <reaction evidence="3">
        <text>3-(methylsulfanyl)propanoate + ATP + CoA = 3-(methylsulfanyl)propanoyl-CoA + AMP + diphosphate</text>
        <dbReference type="Rhea" id="RHEA:43052"/>
        <dbReference type="ChEBI" id="CHEBI:30616"/>
        <dbReference type="ChEBI" id="CHEBI:33019"/>
        <dbReference type="ChEBI" id="CHEBI:49016"/>
        <dbReference type="ChEBI" id="CHEBI:57287"/>
        <dbReference type="ChEBI" id="CHEBI:82815"/>
        <dbReference type="ChEBI" id="CHEBI:456215"/>
        <dbReference type="EC" id="6.2.1.44"/>
    </reaction>
    <physiologicalReaction direction="left-to-right" evidence="3">
        <dbReference type="Rhea" id="RHEA:43053"/>
    </physiologicalReaction>
</comment>
<evidence type="ECO:0000259" key="7">
    <source>
        <dbReference type="Pfam" id="PF13193"/>
    </source>
</evidence>
<organism evidence="8 9">
    <name type="scientific">Afipia broomeae ATCC 49717</name>
    <dbReference type="NCBI Taxonomy" id="883078"/>
    <lineage>
        <taxon>Bacteria</taxon>
        <taxon>Pseudomonadati</taxon>
        <taxon>Pseudomonadota</taxon>
        <taxon>Alphaproteobacteria</taxon>
        <taxon>Hyphomicrobiales</taxon>
        <taxon>Nitrobacteraceae</taxon>
        <taxon>Afipia</taxon>
    </lineage>
</organism>
<dbReference type="RefSeq" id="WP_006019410.1">
    <property type="nucleotide sequence ID" value="NZ_KB375282.1"/>
</dbReference>
<dbReference type="PANTHER" id="PTHR43767:SF7">
    <property type="entry name" value="MEDIUM_LONG-CHAIN-FATTY-ACID--COA LIGASE FADD8"/>
    <property type="match status" value="1"/>
</dbReference>
<dbReference type="GO" id="GO:0016877">
    <property type="term" value="F:ligase activity, forming carbon-sulfur bonds"/>
    <property type="evidence" value="ECO:0007669"/>
    <property type="project" value="UniProtKB-ARBA"/>
</dbReference>